<accession>A0A1M5K2K7</accession>
<dbReference type="RefSeq" id="WP_073487742.1">
    <property type="nucleotide sequence ID" value="NZ_FQVN01000009.1"/>
</dbReference>
<dbReference type="Proteomes" id="UP000184501">
    <property type="component" value="Unassembled WGS sequence"/>
</dbReference>
<dbReference type="GO" id="GO:1901135">
    <property type="term" value="P:carbohydrate derivative metabolic process"/>
    <property type="evidence" value="ECO:0007669"/>
    <property type="project" value="InterPro"/>
</dbReference>
<protein>
    <submittedName>
        <fullName evidence="1">Phospho-glucose isomerase C-terminal SIS domain-containing protein</fullName>
    </submittedName>
</protein>
<reference evidence="1 2" key="1">
    <citation type="submission" date="2016-11" db="EMBL/GenBank/DDBJ databases">
        <authorList>
            <person name="Jaros S."/>
            <person name="Januszkiewicz K."/>
            <person name="Wedrychowicz H."/>
        </authorList>
    </citation>
    <scope>NUCLEOTIDE SEQUENCE [LARGE SCALE GENOMIC DNA]</scope>
    <source>
        <strain evidence="1 2">DSM 44523</strain>
    </source>
</reference>
<dbReference type="GO" id="GO:0097367">
    <property type="term" value="F:carbohydrate derivative binding"/>
    <property type="evidence" value="ECO:0007669"/>
    <property type="project" value="InterPro"/>
</dbReference>
<evidence type="ECO:0000313" key="1">
    <source>
        <dbReference type="EMBL" id="SHG46769.1"/>
    </source>
</evidence>
<keyword evidence="2" id="KW-1185">Reference proteome</keyword>
<proteinExistence type="predicted"/>
<organism evidence="1 2">
    <name type="scientific">Streptoalloteichus hindustanus</name>
    <dbReference type="NCBI Taxonomy" id="2017"/>
    <lineage>
        <taxon>Bacteria</taxon>
        <taxon>Bacillati</taxon>
        <taxon>Actinomycetota</taxon>
        <taxon>Actinomycetes</taxon>
        <taxon>Pseudonocardiales</taxon>
        <taxon>Pseudonocardiaceae</taxon>
        <taxon>Streptoalloteichus</taxon>
    </lineage>
</organism>
<evidence type="ECO:0000313" key="2">
    <source>
        <dbReference type="Proteomes" id="UP000184501"/>
    </source>
</evidence>
<dbReference type="InterPro" id="IPR046348">
    <property type="entry name" value="SIS_dom_sf"/>
</dbReference>
<keyword evidence="1" id="KW-0413">Isomerase</keyword>
<sequence>MLDDSLLDDPDRLAAADTGGLLRAAASAGAQVRSTVESAAEAGLDAFGGERPRALVLLTRPGAGTTAARLLAAMLGPSCPVPVVLSDAAPSWVGALDAVVAHTDDPGDAVLAESVDLAARRGCRVLLTAPGEGPVAAAAAGQAVLLAPRVSSPPGLTFSRAFAGGLLAVTALGLLRTDLAALADELDREAERNYVAHESLVNPAKALAFRLAERTPLLWGLDPVATAVAGHAADALAGFAGVVADAVGYPRAMSRPVLHRSAVRSGSGEDLFADPEETPAGRPRVLLLAVRRGAAAEAARAAAADTLPGADVVAVPEEVTGDEALCAAVLASRFDTAALYLGLATGALGGPGVLSAVVD</sequence>
<dbReference type="EMBL" id="FQVN01000009">
    <property type="protein sequence ID" value="SHG46769.1"/>
    <property type="molecule type" value="Genomic_DNA"/>
</dbReference>
<dbReference type="STRING" id="2017.SAMN05444320_109115"/>
<dbReference type="SUPFAM" id="SSF53697">
    <property type="entry name" value="SIS domain"/>
    <property type="match status" value="1"/>
</dbReference>
<dbReference type="GO" id="GO:0016853">
    <property type="term" value="F:isomerase activity"/>
    <property type="evidence" value="ECO:0007669"/>
    <property type="project" value="UniProtKB-KW"/>
</dbReference>
<name>A0A1M5K2K7_STRHI</name>
<gene>
    <name evidence="1" type="ORF">SAMN05444320_109115</name>
</gene>
<dbReference type="OrthoDB" id="4772742at2"/>
<dbReference type="AlphaFoldDB" id="A0A1M5K2K7"/>